<gene>
    <name evidence="2" type="ORF">Q3982_09625</name>
</gene>
<accession>A0AA43UBH6</accession>
<proteinExistence type="predicted"/>
<dbReference type="InterPro" id="IPR055382">
    <property type="entry name" value="DUF7601"/>
</dbReference>
<dbReference type="Pfam" id="PF24547">
    <property type="entry name" value="DUF7601"/>
    <property type="match status" value="1"/>
</dbReference>
<comment type="caution">
    <text evidence="2">The sequence shown here is derived from an EMBL/GenBank/DDBJ whole genome shotgun (WGS) entry which is preliminary data.</text>
</comment>
<feature type="non-terminal residue" evidence="2">
    <location>
        <position position="1"/>
    </location>
</feature>
<name>A0AA43UBH6_9ACTN</name>
<dbReference type="EMBL" id="JAUMVS010000373">
    <property type="protein sequence ID" value="MDO4842922.1"/>
    <property type="molecule type" value="Genomic_DNA"/>
</dbReference>
<feature type="domain" description="DUF7601" evidence="1">
    <location>
        <begin position="31"/>
        <end position="111"/>
    </location>
</feature>
<dbReference type="Proteomes" id="UP001168575">
    <property type="component" value="Unassembled WGS sequence"/>
</dbReference>
<protein>
    <submittedName>
        <fullName evidence="2">DUF5979 domain-containing protein</fullName>
    </submittedName>
</protein>
<evidence type="ECO:0000313" key="3">
    <source>
        <dbReference type="Proteomes" id="UP001168575"/>
    </source>
</evidence>
<keyword evidence="3" id="KW-1185">Reference proteome</keyword>
<dbReference type="AlphaFoldDB" id="A0AA43UBH6"/>
<reference evidence="2" key="1">
    <citation type="submission" date="2023-07" db="EMBL/GenBank/DDBJ databases">
        <title>Between Cages and Wild: Unraveling the Impact of Captivity on Animal Microbiomes and Antimicrobial Resistance.</title>
        <authorList>
            <person name="Schmartz G.P."/>
            <person name="Rehner J."/>
            <person name="Schuff M.J."/>
            <person name="Becker S.L."/>
            <person name="Kravczyk M."/>
            <person name="Gurevich A."/>
            <person name="Francke R."/>
            <person name="Mueller R."/>
            <person name="Keller V."/>
            <person name="Keller A."/>
        </authorList>
    </citation>
    <scope>NUCLEOTIDE SEQUENCE</scope>
    <source>
        <strain evidence="2">S12M_St_49</strain>
    </source>
</reference>
<dbReference type="Gene3D" id="2.60.40.1140">
    <property type="entry name" value="Collagen-binding surface protein Cna, B-type domain"/>
    <property type="match status" value="1"/>
</dbReference>
<sequence length="132" mass="14855">VMGYEAATYYAKFEYDVAELTIKKEGWKDIDENQSFLFTVKIWAQDGTKEFVLTRFKVAIQGNGSVTIKGIPAGVHYTITEDSSWSWRYNEQVATGVLNPGSNSVTITNSRSNGKWLGGDAYCQNHLKPYLQ</sequence>
<evidence type="ECO:0000313" key="2">
    <source>
        <dbReference type="EMBL" id="MDO4842922.1"/>
    </source>
</evidence>
<evidence type="ECO:0000259" key="1">
    <source>
        <dbReference type="Pfam" id="PF24547"/>
    </source>
</evidence>
<organism evidence="2 3">
    <name type="scientific">Phoenicibacter congonensis</name>
    <dbReference type="NCBI Taxonomy" id="1944646"/>
    <lineage>
        <taxon>Bacteria</taxon>
        <taxon>Bacillati</taxon>
        <taxon>Actinomycetota</taxon>
        <taxon>Coriobacteriia</taxon>
        <taxon>Eggerthellales</taxon>
        <taxon>Eggerthellaceae</taxon>
        <taxon>Phoenicibacter</taxon>
    </lineage>
</organism>